<dbReference type="InterPro" id="IPR001173">
    <property type="entry name" value="Glyco_trans_2-like"/>
</dbReference>
<feature type="domain" description="Glycosyltransferase 2-like" evidence="1">
    <location>
        <begin position="5"/>
        <end position="133"/>
    </location>
</feature>
<name>A0A368X4J1_9BACI</name>
<protein>
    <submittedName>
        <fullName evidence="2">Glycosyltransferase involved in cell wall biosynthesis</fullName>
    </submittedName>
</protein>
<evidence type="ECO:0000313" key="3">
    <source>
        <dbReference type="Proteomes" id="UP000252585"/>
    </source>
</evidence>
<dbReference type="EMBL" id="QPJJ01000022">
    <property type="protein sequence ID" value="RCW62853.1"/>
    <property type="molecule type" value="Genomic_DNA"/>
</dbReference>
<dbReference type="Proteomes" id="UP000252585">
    <property type="component" value="Unassembled WGS sequence"/>
</dbReference>
<dbReference type="InterPro" id="IPR029044">
    <property type="entry name" value="Nucleotide-diphossugar_trans"/>
</dbReference>
<sequence>MCEVTVVVPTYNKANYINKALESIFAQTFPDFKLLLIDDASTDHTVSLLNKYKKDNRTKLIEKKVNTGICDVLNIALKHIDTPYFIQVDGDDWIEPHTLEVMYEKMVQLPKDVALLYANTIHWHERNGFLQLEKRVAHRPFRDRYDFATYDPMVQPRFYRTQAIQSVGGWEIDELTKGRYMEDRRMLLKLYDVYQMAHVDQYLYHFRYHQNNLSLDKNAWIYNQVRKHLTEQAIKRWGNAYKVHMVGPENLWQSIELIPITEGSENDD</sequence>
<dbReference type="GO" id="GO:0016740">
    <property type="term" value="F:transferase activity"/>
    <property type="evidence" value="ECO:0007669"/>
    <property type="project" value="UniProtKB-KW"/>
</dbReference>
<reference evidence="2 3" key="1">
    <citation type="submission" date="2018-07" db="EMBL/GenBank/DDBJ databases">
        <title>Genomic Encyclopedia of Type Strains, Phase IV (KMG-IV): sequencing the most valuable type-strain genomes for metagenomic binning, comparative biology and taxonomic classification.</title>
        <authorList>
            <person name="Goeker M."/>
        </authorList>
    </citation>
    <scope>NUCLEOTIDE SEQUENCE [LARGE SCALE GENOMIC DNA]</scope>
    <source>
        <strain evidence="2 3">DSM 27696</strain>
    </source>
</reference>
<dbReference type="Pfam" id="PF00535">
    <property type="entry name" value="Glycos_transf_2"/>
    <property type="match status" value="1"/>
</dbReference>
<dbReference type="CDD" id="cd00761">
    <property type="entry name" value="Glyco_tranf_GTA_type"/>
    <property type="match status" value="1"/>
</dbReference>
<gene>
    <name evidence="2" type="ORF">DFR57_12222</name>
</gene>
<dbReference type="Gene3D" id="3.90.550.10">
    <property type="entry name" value="Spore Coat Polysaccharide Biosynthesis Protein SpsA, Chain A"/>
    <property type="match status" value="1"/>
</dbReference>
<keyword evidence="2" id="KW-0808">Transferase</keyword>
<proteinExistence type="predicted"/>
<dbReference type="SUPFAM" id="SSF53448">
    <property type="entry name" value="Nucleotide-diphospho-sugar transferases"/>
    <property type="match status" value="1"/>
</dbReference>
<dbReference type="RefSeq" id="WP_114354458.1">
    <property type="nucleotide sequence ID" value="NZ_QPJJ01000022.1"/>
</dbReference>
<dbReference type="OrthoDB" id="396512at2"/>
<dbReference type="AlphaFoldDB" id="A0A368X4J1"/>
<evidence type="ECO:0000313" key="2">
    <source>
        <dbReference type="EMBL" id="RCW62853.1"/>
    </source>
</evidence>
<evidence type="ECO:0000259" key="1">
    <source>
        <dbReference type="Pfam" id="PF00535"/>
    </source>
</evidence>
<organism evidence="2 3">
    <name type="scientific">Saliterribacillus persicus</name>
    <dbReference type="NCBI Taxonomy" id="930114"/>
    <lineage>
        <taxon>Bacteria</taxon>
        <taxon>Bacillati</taxon>
        <taxon>Bacillota</taxon>
        <taxon>Bacilli</taxon>
        <taxon>Bacillales</taxon>
        <taxon>Bacillaceae</taxon>
        <taxon>Saliterribacillus</taxon>
    </lineage>
</organism>
<keyword evidence="3" id="KW-1185">Reference proteome</keyword>
<dbReference type="PANTHER" id="PTHR43685:SF2">
    <property type="entry name" value="GLYCOSYLTRANSFERASE 2-LIKE DOMAIN-CONTAINING PROTEIN"/>
    <property type="match status" value="1"/>
</dbReference>
<dbReference type="PANTHER" id="PTHR43685">
    <property type="entry name" value="GLYCOSYLTRANSFERASE"/>
    <property type="match status" value="1"/>
</dbReference>
<dbReference type="InterPro" id="IPR050834">
    <property type="entry name" value="Glycosyltransf_2"/>
</dbReference>
<comment type="caution">
    <text evidence="2">The sequence shown here is derived from an EMBL/GenBank/DDBJ whole genome shotgun (WGS) entry which is preliminary data.</text>
</comment>
<accession>A0A368X4J1</accession>